<accession>A0A0L8GL02</accession>
<name>A0A0L8GL02_OCTBM</name>
<gene>
    <name evidence="1" type="ORF">OCBIM_22031887mg</name>
</gene>
<evidence type="ECO:0000313" key="1">
    <source>
        <dbReference type="EMBL" id="KOF77618.1"/>
    </source>
</evidence>
<dbReference type="AlphaFoldDB" id="A0A0L8GL02"/>
<organism evidence="1">
    <name type="scientific">Octopus bimaculoides</name>
    <name type="common">California two-spotted octopus</name>
    <dbReference type="NCBI Taxonomy" id="37653"/>
    <lineage>
        <taxon>Eukaryota</taxon>
        <taxon>Metazoa</taxon>
        <taxon>Spiralia</taxon>
        <taxon>Lophotrochozoa</taxon>
        <taxon>Mollusca</taxon>
        <taxon>Cephalopoda</taxon>
        <taxon>Coleoidea</taxon>
        <taxon>Octopodiformes</taxon>
        <taxon>Octopoda</taxon>
        <taxon>Incirrata</taxon>
        <taxon>Octopodidae</taxon>
        <taxon>Octopus</taxon>
    </lineage>
</organism>
<dbReference type="EMBL" id="KQ421372">
    <property type="protein sequence ID" value="KOF77618.1"/>
    <property type="molecule type" value="Genomic_DNA"/>
</dbReference>
<protein>
    <submittedName>
        <fullName evidence="1">Uncharacterized protein</fullName>
    </submittedName>
</protein>
<reference evidence="1" key="1">
    <citation type="submission" date="2015-07" db="EMBL/GenBank/DDBJ databases">
        <title>MeaNS - Measles Nucleotide Surveillance Program.</title>
        <authorList>
            <person name="Tran T."/>
            <person name="Druce J."/>
        </authorList>
    </citation>
    <scope>NUCLEOTIDE SEQUENCE</scope>
    <source>
        <strain evidence="1">UCB-OBI-ISO-001</strain>
        <tissue evidence="1">Gonad</tissue>
    </source>
</reference>
<sequence>MFGTINYRARTHQIFKRNSCKLRLHMLRNFIPSPRYLSYKMDEEICNVSFSDAIPLLT</sequence>
<proteinExistence type="predicted"/>